<evidence type="ECO:0000313" key="2">
    <source>
        <dbReference type="Proteomes" id="UP000807469"/>
    </source>
</evidence>
<gene>
    <name evidence="1" type="ORF">BDN70DRAFT_926122</name>
</gene>
<dbReference type="AlphaFoldDB" id="A0A9P6CM94"/>
<reference evidence="1" key="1">
    <citation type="submission" date="2020-11" db="EMBL/GenBank/DDBJ databases">
        <authorList>
            <consortium name="DOE Joint Genome Institute"/>
            <person name="Ahrendt S."/>
            <person name="Riley R."/>
            <person name="Andreopoulos W."/>
            <person name="Labutti K."/>
            <person name="Pangilinan J."/>
            <person name="Ruiz-Duenas F.J."/>
            <person name="Barrasa J.M."/>
            <person name="Sanchez-Garcia M."/>
            <person name="Camarero S."/>
            <person name="Miyauchi S."/>
            <person name="Serrano A."/>
            <person name="Linde D."/>
            <person name="Babiker R."/>
            <person name="Drula E."/>
            <person name="Ayuso-Fernandez I."/>
            <person name="Pacheco R."/>
            <person name="Padilla G."/>
            <person name="Ferreira P."/>
            <person name="Barriuso J."/>
            <person name="Kellner H."/>
            <person name="Castanera R."/>
            <person name="Alfaro M."/>
            <person name="Ramirez L."/>
            <person name="Pisabarro A.G."/>
            <person name="Kuo A."/>
            <person name="Tritt A."/>
            <person name="Lipzen A."/>
            <person name="He G."/>
            <person name="Yan M."/>
            <person name="Ng V."/>
            <person name="Cullen D."/>
            <person name="Martin F."/>
            <person name="Rosso M.-N."/>
            <person name="Henrissat B."/>
            <person name="Hibbett D."/>
            <person name="Martinez A.T."/>
            <person name="Grigoriev I.V."/>
        </authorList>
    </citation>
    <scope>NUCLEOTIDE SEQUENCE</scope>
    <source>
        <strain evidence="1">CIRM-BRFM 674</strain>
    </source>
</reference>
<proteinExistence type="predicted"/>
<organism evidence="1 2">
    <name type="scientific">Pholiota conissans</name>
    <dbReference type="NCBI Taxonomy" id="109636"/>
    <lineage>
        <taxon>Eukaryota</taxon>
        <taxon>Fungi</taxon>
        <taxon>Dikarya</taxon>
        <taxon>Basidiomycota</taxon>
        <taxon>Agaricomycotina</taxon>
        <taxon>Agaricomycetes</taxon>
        <taxon>Agaricomycetidae</taxon>
        <taxon>Agaricales</taxon>
        <taxon>Agaricineae</taxon>
        <taxon>Strophariaceae</taxon>
        <taxon>Pholiota</taxon>
    </lineage>
</organism>
<keyword evidence="2" id="KW-1185">Reference proteome</keyword>
<name>A0A9P6CM94_9AGAR</name>
<comment type="caution">
    <text evidence="1">The sequence shown here is derived from an EMBL/GenBank/DDBJ whole genome shotgun (WGS) entry which is preliminary data.</text>
</comment>
<protein>
    <submittedName>
        <fullName evidence="1">Uncharacterized protein</fullName>
    </submittedName>
</protein>
<accession>A0A9P6CM94</accession>
<evidence type="ECO:0000313" key="1">
    <source>
        <dbReference type="EMBL" id="KAF9471502.1"/>
    </source>
</evidence>
<dbReference type="EMBL" id="MU155675">
    <property type="protein sequence ID" value="KAF9471502.1"/>
    <property type="molecule type" value="Genomic_DNA"/>
</dbReference>
<sequence length="324" mass="36238">MAPQPPFIPLRPSSAFYLASTCIRSALSRMKDAPTISNGTGVKDAATRARGLRARHGPRGVYLEDWYTKCMLLMFEGVLGGWLEVEGENMALLVTFWDWSGILTIEVIGSTRSYHLGRFHDRQFQAGIPYSYPTFSKFGALSADCNGISLQRMIVLERPLDVERSGWDLEGVTLTAGSKRFWRRLKDISVSWALWMPVNQVPSPQYNSPRFAHLSAVSPTRVFMQSHVCIGGCAASSAAAAYAKREQVIQLTTVYAGKWPHGQVQEHAVPIWYCIESVQRTACRELLKWALFGGEPRKILLIGMHLIIHNFGSAISGIGWLRYE</sequence>
<dbReference type="Proteomes" id="UP000807469">
    <property type="component" value="Unassembled WGS sequence"/>
</dbReference>